<proteinExistence type="predicted"/>
<evidence type="ECO:0000256" key="1">
    <source>
        <dbReference type="SAM" id="MobiDB-lite"/>
    </source>
</evidence>
<feature type="compositionally biased region" description="Polar residues" evidence="1">
    <location>
        <begin position="1"/>
        <end position="11"/>
    </location>
</feature>
<gene>
    <name evidence="2" type="ORF">N657DRAFT_634336</name>
</gene>
<comment type="caution">
    <text evidence="2">The sequence shown here is derived from an EMBL/GenBank/DDBJ whole genome shotgun (WGS) entry which is preliminary data.</text>
</comment>
<dbReference type="GeneID" id="87828042"/>
<organism evidence="2 3">
    <name type="scientific">Parathielavia appendiculata</name>
    <dbReference type="NCBI Taxonomy" id="2587402"/>
    <lineage>
        <taxon>Eukaryota</taxon>
        <taxon>Fungi</taxon>
        <taxon>Dikarya</taxon>
        <taxon>Ascomycota</taxon>
        <taxon>Pezizomycotina</taxon>
        <taxon>Sordariomycetes</taxon>
        <taxon>Sordariomycetidae</taxon>
        <taxon>Sordariales</taxon>
        <taxon>Chaetomiaceae</taxon>
        <taxon>Parathielavia</taxon>
    </lineage>
</organism>
<dbReference type="AlphaFoldDB" id="A0AAN6TYM6"/>
<evidence type="ECO:0008006" key="4">
    <source>
        <dbReference type="Google" id="ProtNLM"/>
    </source>
</evidence>
<evidence type="ECO:0000313" key="2">
    <source>
        <dbReference type="EMBL" id="KAK4123137.1"/>
    </source>
</evidence>
<sequence length="265" mass="29662">MAPSTSRTQLNRCKAEPESRPSKPLTTRKTRITAQNTQLAEGKRDSPLCILTERGMSTRTRLAAKALQSAKAATGSTAAVPAIQLFENAAAWETWLETNHTDATGLWLKISKKGSGIASITYDEALDVALCFGWIDGQKKSHDEHHFLQRFTPRRKNSMWSKRNVNKVAVLIAAGRMRQAGQAEVDAAKADGRWEKAYSSSSTMEVPDDFQAALDRNRKAKTFFESLGKTKRYSFLWRIVTAKREDTRRRNIEKFVGILAEGKTL</sequence>
<evidence type="ECO:0000313" key="3">
    <source>
        <dbReference type="Proteomes" id="UP001302602"/>
    </source>
</evidence>
<dbReference type="Pfam" id="PF13376">
    <property type="entry name" value="OmdA"/>
    <property type="match status" value="1"/>
</dbReference>
<dbReference type="Proteomes" id="UP001302602">
    <property type="component" value="Unassembled WGS sequence"/>
</dbReference>
<accession>A0AAN6TYM6</accession>
<protein>
    <recommendedName>
        <fullName evidence="4">Bacteriocin-protection protein</fullName>
    </recommendedName>
</protein>
<dbReference type="RefSeq" id="XP_062646908.1">
    <property type="nucleotide sequence ID" value="XM_062791273.1"/>
</dbReference>
<keyword evidence="3" id="KW-1185">Reference proteome</keyword>
<name>A0AAN6TYM6_9PEZI</name>
<reference evidence="2" key="2">
    <citation type="submission" date="2023-05" db="EMBL/GenBank/DDBJ databases">
        <authorList>
            <consortium name="Lawrence Berkeley National Laboratory"/>
            <person name="Steindorff A."/>
            <person name="Hensen N."/>
            <person name="Bonometti L."/>
            <person name="Westerberg I."/>
            <person name="Brannstrom I.O."/>
            <person name="Guillou S."/>
            <person name="Cros-Aarteil S."/>
            <person name="Calhoun S."/>
            <person name="Haridas S."/>
            <person name="Kuo A."/>
            <person name="Mondo S."/>
            <person name="Pangilinan J."/>
            <person name="Riley R."/>
            <person name="Labutti K."/>
            <person name="Andreopoulos B."/>
            <person name="Lipzen A."/>
            <person name="Chen C."/>
            <person name="Yanf M."/>
            <person name="Daum C."/>
            <person name="Ng V."/>
            <person name="Clum A."/>
            <person name="Ohm R."/>
            <person name="Martin F."/>
            <person name="Silar P."/>
            <person name="Natvig D."/>
            <person name="Lalanne C."/>
            <person name="Gautier V."/>
            <person name="Ament-Velasquez S.L."/>
            <person name="Kruys A."/>
            <person name="Hutchinson M.I."/>
            <person name="Powell A.J."/>
            <person name="Barry K."/>
            <person name="Miller A.N."/>
            <person name="Grigoriev I.V."/>
            <person name="Debuchy R."/>
            <person name="Gladieux P."/>
            <person name="Thoren M.H."/>
            <person name="Johannesson H."/>
        </authorList>
    </citation>
    <scope>NUCLEOTIDE SEQUENCE</scope>
    <source>
        <strain evidence="2">CBS 731.68</strain>
    </source>
</reference>
<feature type="region of interest" description="Disordered" evidence="1">
    <location>
        <begin position="1"/>
        <end position="31"/>
    </location>
</feature>
<dbReference type="EMBL" id="MU853229">
    <property type="protein sequence ID" value="KAK4123137.1"/>
    <property type="molecule type" value="Genomic_DNA"/>
</dbReference>
<reference evidence="2" key="1">
    <citation type="journal article" date="2023" name="Mol. Phylogenet. Evol.">
        <title>Genome-scale phylogeny and comparative genomics of the fungal order Sordariales.</title>
        <authorList>
            <person name="Hensen N."/>
            <person name="Bonometti L."/>
            <person name="Westerberg I."/>
            <person name="Brannstrom I.O."/>
            <person name="Guillou S."/>
            <person name="Cros-Aarteil S."/>
            <person name="Calhoun S."/>
            <person name="Haridas S."/>
            <person name="Kuo A."/>
            <person name="Mondo S."/>
            <person name="Pangilinan J."/>
            <person name="Riley R."/>
            <person name="LaButti K."/>
            <person name="Andreopoulos B."/>
            <person name="Lipzen A."/>
            <person name="Chen C."/>
            <person name="Yan M."/>
            <person name="Daum C."/>
            <person name="Ng V."/>
            <person name="Clum A."/>
            <person name="Steindorff A."/>
            <person name="Ohm R.A."/>
            <person name="Martin F."/>
            <person name="Silar P."/>
            <person name="Natvig D.O."/>
            <person name="Lalanne C."/>
            <person name="Gautier V."/>
            <person name="Ament-Velasquez S.L."/>
            <person name="Kruys A."/>
            <person name="Hutchinson M.I."/>
            <person name="Powell A.J."/>
            <person name="Barry K."/>
            <person name="Miller A.N."/>
            <person name="Grigoriev I.V."/>
            <person name="Debuchy R."/>
            <person name="Gladieux P."/>
            <person name="Hiltunen Thoren M."/>
            <person name="Johannesson H."/>
        </authorList>
    </citation>
    <scope>NUCLEOTIDE SEQUENCE</scope>
    <source>
        <strain evidence="2">CBS 731.68</strain>
    </source>
</reference>